<dbReference type="AlphaFoldDB" id="A0A1M6DXF2"/>
<feature type="domain" description="Beta-lactamase class A catalytic" evidence="1">
    <location>
        <begin position="98"/>
        <end position="143"/>
    </location>
</feature>
<evidence type="ECO:0000259" key="1">
    <source>
        <dbReference type="Pfam" id="PF13354"/>
    </source>
</evidence>
<reference evidence="2 3" key="1">
    <citation type="submission" date="2016-11" db="EMBL/GenBank/DDBJ databases">
        <authorList>
            <person name="Jaros S."/>
            <person name="Januszkiewicz K."/>
            <person name="Wedrychowicz H."/>
        </authorList>
    </citation>
    <scope>NUCLEOTIDE SEQUENCE [LARGE SCALE GENOMIC DNA]</scope>
    <source>
        <strain evidence="2 3">CGMCC 4.5723</strain>
    </source>
</reference>
<dbReference type="EMBL" id="FQZK01000002">
    <property type="protein sequence ID" value="SHI77845.1"/>
    <property type="molecule type" value="Genomic_DNA"/>
</dbReference>
<gene>
    <name evidence="2" type="ORF">SAMN05421803_10255</name>
</gene>
<dbReference type="PANTHER" id="PTHR35333">
    <property type="entry name" value="BETA-LACTAMASE"/>
    <property type="match status" value="1"/>
</dbReference>
<dbReference type="Proteomes" id="UP000184452">
    <property type="component" value="Unassembled WGS sequence"/>
</dbReference>
<dbReference type="STRING" id="758803.SAMN05421803_10255"/>
<dbReference type="OrthoDB" id="3524371at2"/>
<keyword evidence="3" id="KW-1185">Reference proteome</keyword>
<sequence>MPRCPSAGLPRAPRGLRALLVAALVLLLVVSPQASSVALPGADPALVRAMLTESALPPVPFAPVTAPAAGGPVLTAGQYDGLAARVEGIIGDSGARAGIAVQDLRTGATFSHGAQEGFPTASVSKLMILTLLVLRAGDEGRDLTAAERGLAEDMIRYSDNEVTNGLYARIGYNPGFSEGAARLGLTGTEPHPHGVWGAVVTTPADQVRLLRALYTEEGPLTADQRALVRGLMESVAPEQAWGVSAAAGPRDTVGLKNGWTPRESDGGRWAVNSVGYVDGPHRQYLVAVMSEGNAGYDTGVALVEELVAEVAATLEDPPVGHPAGHLSR</sequence>
<accession>A0A1M6DXF2</accession>
<dbReference type="SUPFAM" id="SSF56601">
    <property type="entry name" value="beta-lactamase/transpeptidase-like"/>
    <property type="match status" value="1"/>
</dbReference>
<proteinExistence type="predicted"/>
<name>A0A1M6DXF2_9ACTN</name>
<dbReference type="Gene3D" id="3.40.710.10">
    <property type="entry name" value="DD-peptidase/beta-lactamase superfamily"/>
    <property type="match status" value="1"/>
</dbReference>
<evidence type="ECO:0000313" key="2">
    <source>
        <dbReference type="EMBL" id="SHI77845.1"/>
    </source>
</evidence>
<feature type="domain" description="Beta-lactamase class A catalytic" evidence="1">
    <location>
        <begin position="150"/>
        <end position="289"/>
    </location>
</feature>
<dbReference type="Pfam" id="PF13354">
    <property type="entry name" value="Beta-lactamase2"/>
    <property type="match status" value="2"/>
</dbReference>
<dbReference type="PANTHER" id="PTHR35333:SF3">
    <property type="entry name" value="BETA-LACTAMASE-TYPE TRANSPEPTIDASE FOLD CONTAINING PROTEIN"/>
    <property type="match status" value="1"/>
</dbReference>
<protein>
    <submittedName>
        <fullName evidence="2">Beta-lactamase class A</fullName>
    </submittedName>
</protein>
<dbReference type="InterPro" id="IPR000871">
    <property type="entry name" value="Beta-lactam_class-A"/>
</dbReference>
<evidence type="ECO:0000313" key="3">
    <source>
        <dbReference type="Proteomes" id="UP000184452"/>
    </source>
</evidence>
<dbReference type="InterPro" id="IPR045155">
    <property type="entry name" value="Beta-lactam_cat"/>
</dbReference>
<organism evidence="2 3">
    <name type="scientific">Nocardiopsis flavescens</name>
    <dbReference type="NCBI Taxonomy" id="758803"/>
    <lineage>
        <taxon>Bacteria</taxon>
        <taxon>Bacillati</taxon>
        <taxon>Actinomycetota</taxon>
        <taxon>Actinomycetes</taxon>
        <taxon>Streptosporangiales</taxon>
        <taxon>Nocardiopsidaceae</taxon>
        <taxon>Nocardiopsis</taxon>
    </lineage>
</organism>
<dbReference type="GO" id="GO:0008800">
    <property type="term" value="F:beta-lactamase activity"/>
    <property type="evidence" value="ECO:0007669"/>
    <property type="project" value="InterPro"/>
</dbReference>
<dbReference type="GO" id="GO:0030655">
    <property type="term" value="P:beta-lactam antibiotic catabolic process"/>
    <property type="evidence" value="ECO:0007669"/>
    <property type="project" value="InterPro"/>
</dbReference>
<dbReference type="InterPro" id="IPR012338">
    <property type="entry name" value="Beta-lactam/transpept-like"/>
</dbReference>
<dbReference type="GO" id="GO:0046677">
    <property type="term" value="P:response to antibiotic"/>
    <property type="evidence" value="ECO:0007669"/>
    <property type="project" value="InterPro"/>
</dbReference>